<organism evidence="1 2">
    <name type="scientific">Lithospermum erythrorhizon</name>
    <name type="common">Purple gromwell</name>
    <name type="synonym">Lithospermum officinale var. erythrorhizon</name>
    <dbReference type="NCBI Taxonomy" id="34254"/>
    <lineage>
        <taxon>Eukaryota</taxon>
        <taxon>Viridiplantae</taxon>
        <taxon>Streptophyta</taxon>
        <taxon>Embryophyta</taxon>
        <taxon>Tracheophyta</taxon>
        <taxon>Spermatophyta</taxon>
        <taxon>Magnoliopsida</taxon>
        <taxon>eudicotyledons</taxon>
        <taxon>Gunneridae</taxon>
        <taxon>Pentapetalae</taxon>
        <taxon>asterids</taxon>
        <taxon>lamiids</taxon>
        <taxon>Boraginales</taxon>
        <taxon>Boraginaceae</taxon>
        <taxon>Boraginoideae</taxon>
        <taxon>Lithospermeae</taxon>
        <taxon>Lithospermum</taxon>
    </lineage>
</organism>
<evidence type="ECO:0000313" key="1">
    <source>
        <dbReference type="EMBL" id="GAA0177753.1"/>
    </source>
</evidence>
<evidence type="ECO:0000313" key="2">
    <source>
        <dbReference type="Proteomes" id="UP001454036"/>
    </source>
</evidence>
<accession>A0AAV3RLQ5</accession>
<gene>
    <name evidence="1" type="ORF">LIER_29743</name>
</gene>
<dbReference type="Proteomes" id="UP001454036">
    <property type="component" value="Unassembled WGS sequence"/>
</dbReference>
<dbReference type="EMBL" id="BAABME010010350">
    <property type="protein sequence ID" value="GAA0177753.1"/>
    <property type="molecule type" value="Genomic_DNA"/>
</dbReference>
<dbReference type="AlphaFoldDB" id="A0AAV3RLQ5"/>
<sequence>MRKSVRTLNSGISNLDEILSLGQSPNDHIDLGYVTGECAKNSKFVPAAIVQESKMLYKMLPTTYPTSQMPGPTIGSISGPTVGTLFGHFHVKSQPKQKQKK</sequence>
<keyword evidence="2" id="KW-1185">Reference proteome</keyword>
<reference evidence="1 2" key="1">
    <citation type="submission" date="2024-01" db="EMBL/GenBank/DDBJ databases">
        <title>The complete chloroplast genome sequence of Lithospermum erythrorhizon: insights into the phylogenetic relationship among Boraginaceae species and the maternal lineages of purple gromwells.</title>
        <authorList>
            <person name="Okada T."/>
            <person name="Watanabe K."/>
        </authorList>
    </citation>
    <scope>NUCLEOTIDE SEQUENCE [LARGE SCALE GENOMIC DNA]</scope>
</reference>
<protein>
    <submittedName>
        <fullName evidence="1">Uncharacterized protein</fullName>
    </submittedName>
</protein>
<name>A0AAV3RLQ5_LITER</name>
<comment type="caution">
    <text evidence="1">The sequence shown here is derived from an EMBL/GenBank/DDBJ whole genome shotgun (WGS) entry which is preliminary data.</text>
</comment>
<proteinExistence type="predicted"/>